<evidence type="ECO:0000256" key="1">
    <source>
        <dbReference type="SAM" id="MobiDB-lite"/>
    </source>
</evidence>
<dbReference type="Pfam" id="PF03067">
    <property type="entry name" value="LPMO_10"/>
    <property type="match status" value="1"/>
</dbReference>
<gene>
    <name evidence="4" type="ORF">OSIN01602_LOCUS19126</name>
</gene>
<evidence type="ECO:0000313" key="4">
    <source>
        <dbReference type="EMBL" id="CAD9357820.1"/>
    </source>
</evidence>
<protein>
    <recommendedName>
        <fullName evidence="3">Chitin-binding type-4 domain-containing protein</fullName>
    </recommendedName>
</protein>
<feature type="signal peptide" evidence="2">
    <location>
        <begin position="1"/>
        <end position="17"/>
    </location>
</feature>
<keyword evidence="2" id="KW-0732">Signal</keyword>
<organism evidence="4">
    <name type="scientific">Trieres chinensis</name>
    <name type="common">Marine centric diatom</name>
    <name type="synonym">Odontella sinensis</name>
    <dbReference type="NCBI Taxonomy" id="1514140"/>
    <lineage>
        <taxon>Eukaryota</taxon>
        <taxon>Sar</taxon>
        <taxon>Stramenopiles</taxon>
        <taxon>Ochrophyta</taxon>
        <taxon>Bacillariophyta</taxon>
        <taxon>Mediophyceae</taxon>
        <taxon>Biddulphiophycidae</taxon>
        <taxon>Eupodiscales</taxon>
        <taxon>Parodontellaceae</taxon>
        <taxon>Trieres</taxon>
    </lineage>
</organism>
<sequence length="355" mass="39364">MIFLLWSFSSLLRPAAGHGYCSSPRSHNYLKHLAGNESCPHCHNGGSPDVVQDAQFESSGDAVWPWPPQDEDDSLPKEKDRRGVCGGLSGSGLYEQFGEIVEENFYNEGQLLDVDIIITAHHKGHVEVRLCEVLAWDEDDCTGITPDNTLTQECLNEHVLLRTDSGVAGVDTYEKLEFPSTGSCPNNGDQLETDPFGFDDCFPERYHLGNRRDTPKDTEMKGNQWRLQYKVKLPDGVTCSHCVVQWYYLTGNSCDPPGYRESIRDITDLNGNQPCGETEENYPEEFWNCASVAIAPQGVTYDAAEHYTSPCSEVEYSAGNVAPSPGPEPTGCADINDRTTCRGTEGCKWKQNSCQ</sequence>
<feature type="region of interest" description="Disordered" evidence="1">
    <location>
        <begin position="59"/>
        <end position="81"/>
    </location>
</feature>
<feature type="chain" id="PRO_5031175996" description="Chitin-binding type-4 domain-containing protein" evidence="2">
    <location>
        <begin position="18"/>
        <end position="355"/>
    </location>
</feature>
<name>A0A7S2A4T1_TRICV</name>
<evidence type="ECO:0000256" key="2">
    <source>
        <dbReference type="SAM" id="SignalP"/>
    </source>
</evidence>
<proteinExistence type="predicted"/>
<dbReference type="InterPro" id="IPR004302">
    <property type="entry name" value="Cellulose/chitin-bd_N"/>
</dbReference>
<reference evidence="4" key="1">
    <citation type="submission" date="2021-01" db="EMBL/GenBank/DDBJ databases">
        <authorList>
            <person name="Corre E."/>
            <person name="Pelletier E."/>
            <person name="Niang G."/>
            <person name="Scheremetjew M."/>
            <person name="Finn R."/>
            <person name="Kale V."/>
            <person name="Holt S."/>
            <person name="Cochrane G."/>
            <person name="Meng A."/>
            <person name="Brown T."/>
            <person name="Cohen L."/>
        </authorList>
    </citation>
    <scope>NUCLEOTIDE SEQUENCE</scope>
    <source>
        <strain evidence="4">Grunow 1884</strain>
    </source>
</reference>
<dbReference type="AlphaFoldDB" id="A0A7S2A4T1"/>
<dbReference type="EMBL" id="HBGO01033154">
    <property type="protein sequence ID" value="CAD9357820.1"/>
    <property type="molecule type" value="Transcribed_RNA"/>
</dbReference>
<feature type="domain" description="Chitin-binding type-4" evidence="3">
    <location>
        <begin position="18"/>
        <end position="292"/>
    </location>
</feature>
<accession>A0A7S2A4T1</accession>
<evidence type="ECO:0000259" key="3">
    <source>
        <dbReference type="Pfam" id="PF03067"/>
    </source>
</evidence>